<comment type="similarity">
    <text evidence="4">Belongs to the MsrA Met sulfoxide reductase family.</text>
</comment>
<organism evidence="6 7">
    <name type="scientific">Sphingomonas cavernae</name>
    <dbReference type="NCBI Taxonomy" id="2320861"/>
    <lineage>
        <taxon>Bacteria</taxon>
        <taxon>Pseudomonadati</taxon>
        <taxon>Pseudomonadota</taxon>
        <taxon>Alphaproteobacteria</taxon>
        <taxon>Sphingomonadales</taxon>
        <taxon>Sphingomonadaceae</taxon>
        <taxon>Sphingomonas</taxon>
    </lineage>
</organism>
<dbReference type="PANTHER" id="PTHR43774:SF1">
    <property type="entry name" value="PEPTIDE METHIONINE SULFOXIDE REDUCTASE MSRA 2"/>
    <property type="match status" value="1"/>
</dbReference>
<dbReference type="EC" id="1.8.4.11" evidence="4"/>
<comment type="catalytic activity">
    <reaction evidence="3 4">
        <text>[thioredoxin]-disulfide + L-methionine + H2O = L-methionine (S)-S-oxide + [thioredoxin]-dithiol</text>
        <dbReference type="Rhea" id="RHEA:19993"/>
        <dbReference type="Rhea" id="RHEA-COMP:10698"/>
        <dbReference type="Rhea" id="RHEA-COMP:10700"/>
        <dbReference type="ChEBI" id="CHEBI:15377"/>
        <dbReference type="ChEBI" id="CHEBI:29950"/>
        <dbReference type="ChEBI" id="CHEBI:50058"/>
        <dbReference type="ChEBI" id="CHEBI:57844"/>
        <dbReference type="ChEBI" id="CHEBI:58772"/>
        <dbReference type="EC" id="1.8.4.11"/>
    </reaction>
</comment>
<dbReference type="NCBIfam" id="TIGR00401">
    <property type="entry name" value="msrA"/>
    <property type="match status" value="1"/>
</dbReference>
<dbReference type="GO" id="GO:0033744">
    <property type="term" value="F:L-methionine:thioredoxin-disulfide S-oxidoreductase activity"/>
    <property type="evidence" value="ECO:0007669"/>
    <property type="project" value="RHEA"/>
</dbReference>
<dbReference type="InterPro" id="IPR036509">
    <property type="entry name" value="Met_Sox_Rdtase_MsrA_sf"/>
</dbReference>
<evidence type="ECO:0000313" key="6">
    <source>
        <dbReference type="EMBL" id="RJF94211.1"/>
    </source>
</evidence>
<evidence type="ECO:0000259" key="5">
    <source>
        <dbReference type="Pfam" id="PF01625"/>
    </source>
</evidence>
<dbReference type="AlphaFoldDB" id="A0A418WSJ8"/>
<dbReference type="OrthoDB" id="4174719at2"/>
<evidence type="ECO:0000313" key="7">
    <source>
        <dbReference type="Proteomes" id="UP000286100"/>
    </source>
</evidence>
<accession>A0A418WSJ8</accession>
<dbReference type="EMBL" id="QYUM01000002">
    <property type="protein sequence ID" value="RJF94211.1"/>
    <property type="molecule type" value="Genomic_DNA"/>
</dbReference>
<evidence type="ECO:0000256" key="1">
    <source>
        <dbReference type="ARBA" id="ARBA00023002"/>
    </source>
</evidence>
<dbReference type="Pfam" id="PF01625">
    <property type="entry name" value="PMSR"/>
    <property type="match status" value="1"/>
</dbReference>
<dbReference type="HAMAP" id="MF_01401">
    <property type="entry name" value="MsrA"/>
    <property type="match status" value="1"/>
</dbReference>
<protein>
    <recommendedName>
        <fullName evidence="4">Peptide methionine sulfoxide reductase MsrA</fullName>
        <shortName evidence="4">Protein-methionine-S-oxide reductase</shortName>
        <ecNumber evidence="4">1.8.4.11</ecNumber>
    </recommendedName>
    <alternativeName>
        <fullName evidence="4">Peptide-methionine (S)-S-oxide reductase</fullName>
        <shortName evidence="4">Peptide Met(O) reductase</shortName>
    </alternativeName>
</protein>
<sequence>MIAPASAERAVAIPRAAMDVTDTKGAQTAILAGGCFWGVEAVFEQVKGVKSVTSGYAGGTSQTANYRAVSSERTGHAEAVRIVFDPAKVSYATLLRVFFSVAHDPTQLNRQGPDRGPSYRSAIFPIGADQARVARAYIAQLGAVRAFPKPIVTKIESGSFYRAEAYHQDFMARNPNHPYIVRWDKPKLAAFRAGYPSLAR</sequence>
<gene>
    <name evidence="4 6" type="primary">msrA</name>
    <name evidence="6" type="ORF">D3876_03495</name>
</gene>
<evidence type="ECO:0000256" key="3">
    <source>
        <dbReference type="ARBA" id="ARBA00048782"/>
    </source>
</evidence>
<dbReference type="Gene3D" id="3.30.1060.10">
    <property type="entry name" value="Peptide methionine sulphoxide reductase MsrA"/>
    <property type="match status" value="1"/>
</dbReference>
<feature type="domain" description="Peptide methionine sulphoxide reductase MsrA" evidence="5">
    <location>
        <begin position="28"/>
        <end position="179"/>
    </location>
</feature>
<proteinExistence type="inferred from homology"/>
<comment type="caution">
    <text evidence="6">The sequence shown here is derived from an EMBL/GenBank/DDBJ whole genome shotgun (WGS) entry which is preliminary data.</text>
</comment>
<keyword evidence="1 4" id="KW-0560">Oxidoreductase</keyword>
<name>A0A418WSJ8_9SPHN</name>
<dbReference type="PANTHER" id="PTHR43774">
    <property type="entry name" value="PEPTIDE METHIONINE SULFOXIDE REDUCTASE"/>
    <property type="match status" value="1"/>
</dbReference>
<feature type="active site" evidence="4">
    <location>
        <position position="35"/>
    </location>
</feature>
<keyword evidence="7" id="KW-1185">Reference proteome</keyword>
<comment type="function">
    <text evidence="4">Has an important function as a repair enzyme for proteins that have been inactivated by oxidation. Catalyzes the reversible oxidation-reduction of methionine sulfoxide in proteins to methionine.</text>
</comment>
<evidence type="ECO:0000256" key="4">
    <source>
        <dbReference type="HAMAP-Rule" id="MF_01401"/>
    </source>
</evidence>
<reference evidence="6 7" key="1">
    <citation type="submission" date="2018-09" db="EMBL/GenBank/DDBJ databases">
        <authorList>
            <person name="Zhu H."/>
        </authorList>
    </citation>
    <scope>NUCLEOTIDE SEQUENCE [LARGE SCALE GENOMIC DNA]</scope>
    <source>
        <strain evidence="6 7">K2R01-6</strain>
    </source>
</reference>
<dbReference type="InterPro" id="IPR002569">
    <property type="entry name" value="Met_Sox_Rdtase_MsrA_dom"/>
</dbReference>
<dbReference type="Proteomes" id="UP000286100">
    <property type="component" value="Unassembled WGS sequence"/>
</dbReference>
<comment type="catalytic activity">
    <reaction evidence="2 4">
        <text>L-methionyl-[protein] + [thioredoxin]-disulfide + H2O = L-methionyl-(S)-S-oxide-[protein] + [thioredoxin]-dithiol</text>
        <dbReference type="Rhea" id="RHEA:14217"/>
        <dbReference type="Rhea" id="RHEA-COMP:10698"/>
        <dbReference type="Rhea" id="RHEA-COMP:10700"/>
        <dbReference type="Rhea" id="RHEA-COMP:12313"/>
        <dbReference type="Rhea" id="RHEA-COMP:12315"/>
        <dbReference type="ChEBI" id="CHEBI:15377"/>
        <dbReference type="ChEBI" id="CHEBI:16044"/>
        <dbReference type="ChEBI" id="CHEBI:29950"/>
        <dbReference type="ChEBI" id="CHEBI:44120"/>
        <dbReference type="ChEBI" id="CHEBI:50058"/>
        <dbReference type="EC" id="1.8.4.11"/>
    </reaction>
</comment>
<dbReference type="GO" id="GO:0008113">
    <property type="term" value="F:peptide-methionine (S)-S-oxide reductase activity"/>
    <property type="evidence" value="ECO:0007669"/>
    <property type="project" value="UniProtKB-UniRule"/>
</dbReference>
<evidence type="ECO:0000256" key="2">
    <source>
        <dbReference type="ARBA" id="ARBA00047806"/>
    </source>
</evidence>
<dbReference type="SUPFAM" id="SSF55068">
    <property type="entry name" value="Peptide methionine sulfoxide reductase"/>
    <property type="match status" value="1"/>
</dbReference>